<dbReference type="AlphaFoldDB" id="A0A814YAF2"/>
<feature type="region of interest" description="Disordered" evidence="1">
    <location>
        <begin position="90"/>
        <end position="125"/>
    </location>
</feature>
<sequence>MYHTSARLCYVCERPGHKAKDHSPYDAGVYSLIPDVSAQGGIGGGFLYGGDCGGTQSSNNCPLSDEQIGGQIQGGSFVYGADYSGTQSSHNYPLNGGQMVGQQPVRLVNHVPQPDAPPPPIPQKQ</sequence>
<feature type="compositionally biased region" description="Pro residues" evidence="1">
    <location>
        <begin position="114"/>
        <end position="125"/>
    </location>
</feature>
<name>A0A814YAF2_9BILA</name>
<dbReference type="Proteomes" id="UP000681722">
    <property type="component" value="Unassembled WGS sequence"/>
</dbReference>
<dbReference type="Proteomes" id="UP000663829">
    <property type="component" value="Unassembled WGS sequence"/>
</dbReference>
<proteinExistence type="predicted"/>
<evidence type="ECO:0008006" key="5">
    <source>
        <dbReference type="Google" id="ProtNLM"/>
    </source>
</evidence>
<protein>
    <recommendedName>
        <fullName evidence="5">CCHC-type domain-containing protein</fullName>
    </recommendedName>
</protein>
<organism evidence="2 4">
    <name type="scientific">Didymodactylos carnosus</name>
    <dbReference type="NCBI Taxonomy" id="1234261"/>
    <lineage>
        <taxon>Eukaryota</taxon>
        <taxon>Metazoa</taxon>
        <taxon>Spiralia</taxon>
        <taxon>Gnathifera</taxon>
        <taxon>Rotifera</taxon>
        <taxon>Eurotatoria</taxon>
        <taxon>Bdelloidea</taxon>
        <taxon>Philodinida</taxon>
        <taxon>Philodinidae</taxon>
        <taxon>Didymodactylos</taxon>
    </lineage>
</organism>
<evidence type="ECO:0000256" key="1">
    <source>
        <dbReference type="SAM" id="MobiDB-lite"/>
    </source>
</evidence>
<comment type="caution">
    <text evidence="2">The sequence shown here is derived from an EMBL/GenBank/DDBJ whole genome shotgun (WGS) entry which is preliminary data.</text>
</comment>
<evidence type="ECO:0000313" key="3">
    <source>
        <dbReference type="EMBL" id="CAF3990537.1"/>
    </source>
</evidence>
<gene>
    <name evidence="2" type="ORF">GPM918_LOCUS25011</name>
    <name evidence="3" type="ORF">SRO942_LOCUS25017</name>
</gene>
<dbReference type="EMBL" id="CAJNOQ010009540">
    <property type="protein sequence ID" value="CAF1227706.1"/>
    <property type="molecule type" value="Genomic_DNA"/>
</dbReference>
<evidence type="ECO:0000313" key="4">
    <source>
        <dbReference type="Proteomes" id="UP000663829"/>
    </source>
</evidence>
<dbReference type="EMBL" id="CAJOBC010009545">
    <property type="protein sequence ID" value="CAF3990537.1"/>
    <property type="molecule type" value="Genomic_DNA"/>
</dbReference>
<accession>A0A814YAF2</accession>
<keyword evidence="4" id="KW-1185">Reference proteome</keyword>
<reference evidence="2" key="1">
    <citation type="submission" date="2021-02" db="EMBL/GenBank/DDBJ databases">
        <authorList>
            <person name="Nowell W R."/>
        </authorList>
    </citation>
    <scope>NUCLEOTIDE SEQUENCE</scope>
</reference>
<evidence type="ECO:0000313" key="2">
    <source>
        <dbReference type="EMBL" id="CAF1227706.1"/>
    </source>
</evidence>